<evidence type="ECO:0000256" key="6">
    <source>
        <dbReference type="ARBA" id="ARBA00022927"/>
    </source>
</evidence>
<comment type="subcellular location">
    <subcellularLocation>
        <location evidence="1">Cell inner membrane</location>
    </subcellularLocation>
</comment>
<dbReference type="Gene3D" id="2.30.42.10">
    <property type="match status" value="1"/>
</dbReference>
<evidence type="ECO:0000256" key="4">
    <source>
        <dbReference type="ARBA" id="ARBA00022519"/>
    </source>
</evidence>
<dbReference type="RefSeq" id="WP_313917668.1">
    <property type="nucleotide sequence ID" value="NZ_CP135076.1"/>
</dbReference>
<evidence type="ECO:0000313" key="14">
    <source>
        <dbReference type="Proteomes" id="UP001302249"/>
    </source>
</evidence>
<evidence type="ECO:0000259" key="11">
    <source>
        <dbReference type="Pfam" id="PF11356"/>
    </source>
</evidence>
<feature type="compositionally biased region" description="Low complexity" evidence="9">
    <location>
        <begin position="162"/>
        <end position="183"/>
    </location>
</feature>
<dbReference type="InterPro" id="IPR024961">
    <property type="entry name" value="T2SS_GspC_N"/>
</dbReference>
<reference evidence="13 14" key="1">
    <citation type="submission" date="2023-09" db="EMBL/GenBank/DDBJ databases">
        <authorList>
            <person name="Rey-Velasco X."/>
        </authorList>
    </citation>
    <scope>NUCLEOTIDE SEQUENCE [LARGE SCALE GENOMIC DNA]</scope>
    <source>
        <strain evidence="13 14">W311</strain>
    </source>
</reference>
<keyword evidence="14" id="KW-1185">Reference proteome</keyword>
<evidence type="ECO:0000313" key="13">
    <source>
        <dbReference type="EMBL" id="WNO54787.1"/>
    </source>
</evidence>
<keyword evidence="2" id="KW-0813">Transport</keyword>
<keyword evidence="8 10" id="KW-0472">Membrane</keyword>
<evidence type="ECO:0000256" key="8">
    <source>
        <dbReference type="ARBA" id="ARBA00023136"/>
    </source>
</evidence>
<keyword evidence="4" id="KW-0997">Cell inner membrane</keyword>
<evidence type="ECO:0000256" key="5">
    <source>
        <dbReference type="ARBA" id="ARBA00022692"/>
    </source>
</evidence>
<evidence type="ECO:0000259" key="12">
    <source>
        <dbReference type="Pfam" id="PF13180"/>
    </source>
</evidence>
<evidence type="ECO:0000256" key="3">
    <source>
        <dbReference type="ARBA" id="ARBA00022475"/>
    </source>
</evidence>
<dbReference type="InterPro" id="IPR036034">
    <property type="entry name" value="PDZ_sf"/>
</dbReference>
<feature type="transmembrane region" description="Helical" evidence="10">
    <location>
        <begin position="16"/>
        <end position="36"/>
    </location>
</feature>
<dbReference type="SUPFAM" id="SSF50156">
    <property type="entry name" value="PDZ domain-like"/>
    <property type="match status" value="1"/>
</dbReference>
<name>A0ABZ0BBI2_9SPHN</name>
<dbReference type="Gene3D" id="2.30.30.830">
    <property type="match status" value="1"/>
</dbReference>
<feature type="region of interest" description="Disordered" evidence="9">
    <location>
        <begin position="146"/>
        <end position="183"/>
    </location>
</feature>
<accession>A0ABZ0BBI2</accession>
<evidence type="ECO:0000256" key="2">
    <source>
        <dbReference type="ARBA" id="ARBA00022448"/>
    </source>
</evidence>
<protein>
    <submittedName>
        <fullName evidence="13">Type II secretion system protein N</fullName>
    </submittedName>
</protein>
<organism evidence="13 14">
    <name type="scientific">Stakelama saccharophila</name>
    <dbReference type="NCBI Taxonomy" id="3075605"/>
    <lineage>
        <taxon>Bacteria</taxon>
        <taxon>Pseudomonadati</taxon>
        <taxon>Pseudomonadota</taxon>
        <taxon>Alphaproteobacteria</taxon>
        <taxon>Sphingomonadales</taxon>
        <taxon>Sphingomonadaceae</taxon>
        <taxon>Stakelama</taxon>
    </lineage>
</organism>
<proteinExistence type="predicted"/>
<dbReference type="Proteomes" id="UP001302249">
    <property type="component" value="Chromosome"/>
</dbReference>
<feature type="domain" description="Type II secretion system protein GspC N-terminal" evidence="11">
    <location>
        <begin position="24"/>
        <end position="146"/>
    </location>
</feature>
<gene>
    <name evidence="13" type="ORF">RPR59_05950</name>
</gene>
<evidence type="ECO:0000256" key="1">
    <source>
        <dbReference type="ARBA" id="ARBA00004533"/>
    </source>
</evidence>
<sequence length="261" mass="26386">MIADYRPTPRQIRTGLDLLAGAMVVSVAFALAGLTWRLAGHAGVGAITVPSADRPLTVSSDIGPALALEPFGRASPAQAADPTGIDARLTGIIFAVPSSLSTAYIAVGSKEPKDFAVGDRFAGATIRAIRRDRVILDNGGNAEYLAFPDPTLPEGAADRSGGDAPSASGSPAAPQAATPSAPSADALLSRFDATPTDGGYRIGDNAPAGLRAGDVIRSVNGQTVTDGAAARQAFASAAQSGTARIEIVRDGKTISLSVPIR</sequence>
<evidence type="ECO:0000256" key="9">
    <source>
        <dbReference type="SAM" id="MobiDB-lite"/>
    </source>
</evidence>
<evidence type="ECO:0000256" key="7">
    <source>
        <dbReference type="ARBA" id="ARBA00022989"/>
    </source>
</evidence>
<keyword evidence="7 10" id="KW-1133">Transmembrane helix</keyword>
<dbReference type="Pfam" id="PF11356">
    <property type="entry name" value="T2SSC"/>
    <property type="match status" value="1"/>
</dbReference>
<keyword evidence="6" id="KW-0653">Protein transport</keyword>
<dbReference type="InterPro" id="IPR001478">
    <property type="entry name" value="PDZ"/>
</dbReference>
<keyword evidence="3" id="KW-1003">Cell membrane</keyword>
<keyword evidence="5 10" id="KW-0812">Transmembrane</keyword>
<evidence type="ECO:0000256" key="10">
    <source>
        <dbReference type="SAM" id="Phobius"/>
    </source>
</evidence>
<dbReference type="Pfam" id="PF13180">
    <property type="entry name" value="PDZ_2"/>
    <property type="match status" value="1"/>
</dbReference>
<feature type="domain" description="PDZ" evidence="12">
    <location>
        <begin position="206"/>
        <end position="259"/>
    </location>
</feature>
<dbReference type="EMBL" id="CP135076">
    <property type="protein sequence ID" value="WNO54787.1"/>
    <property type="molecule type" value="Genomic_DNA"/>
</dbReference>